<evidence type="ECO:0000256" key="6">
    <source>
        <dbReference type="SAM" id="Phobius"/>
    </source>
</evidence>
<evidence type="ECO:0000313" key="8">
    <source>
        <dbReference type="Proteomes" id="UP001183202"/>
    </source>
</evidence>
<feature type="transmembrane region" description="Helical" evidence="6">
    <location>
        <begin position="320"/>
        <end position="339"/>
    </location>
</feature>
<dbReference type="EMBL" id="JAVREJ010000007">
    <property type="protein sequence ID" value="MDT0350448.1"/>
    <property type="molecule type" value="Genomic_DNA"/>
</dbReference>
<comment type="subcellular location">
    <subcellularLocation>
        <location evidence="1">Cell membrane</location>
        <topology evidence="1">Multi-pass membrane protein</topology>
    </subcellularLocation>
</comment>
<keyword evidence="2" id="KW-1003">Cell membrane</keyword>
<dbReference type="PANTHER" id="PTHR39087:SF2">
    <property type="entry name" value="UPF0104 MEMBRANE PROTEIN MJ1595"/>
    <property type="match status" value="1"/>
</dbReference>
<dbReference type="Proteomes" id="UP001183202">
    <property type="component" value="Unassembled WGS sequence"/>
</dbReference>
<keyword evidence="4 6" id="KW-1133">Transmembrane helix</keyword>
<dbReference type="PANTHER" id="PTHR39087">
    <property type="entry name" value="UPF0104 MEMBRANE PROTEIN MJ1595"/>
    <property type="match status" value="1"/>
</dbReference>
<evidence type="ECO:0000256" key="4">
    <source>
        <dbReference type="ARBA" id="ARBA00022989"/>
    </source>
</evidence>
<dbReference type="NCBIfam" id="TIGR00374">
    <property type="entry name" value="flippase-like domain"/>
    <property type="match status" value="1"/>
</dbReference>
<accession>A0ABU2N924</accession>
<dbReference type="Pfam" id="PF03706">
    <property type="entry name" value="LPG_synthase_TM"/>
    <property type="match status" value="1"/>
</dbReference>
<protein>
    <submittedName>
        <fullName evidence="7">Lysylphosphatidylglycerol synthase transmembrane domain-containing protein</fullName>
    </submittedName>
</protein>
<sequence length="354" mass="35984">MSDGQNGSRLRRFGWKAFLLAAVVVAMVWLVVAQRARIVESLGLLARANWWWIGAAVVAQAVSMGALARQQRRLLGVGGSRISLAGVIATTYAGNAISVGLPLAGPAAATVFAMKRFVSLGAEASVAGWALAVSGVFSSFALVTVVALGAVVSGSGLAVVSAAIGVLGGAVPLAVLLLSLRRPGPRRLVERLGTRLVETVQRVSGHPHGDPEEIVQEQLEEVTALEPDRPTLWIAALLAALNWLADAACLAFSILAVGGEVPWEGLLLAWAAGTAVASLGLTPGGLGVVEAALSSALIATGLVGSTAIAAVLVYRIVSLWLVLAAGGLTLLGLGGPKVIGADESDDRADPARSA</sequence>
<name>A0ABU2N924_9PSEU</name>
<feature type="transmembrane region" description="Helical" evidence="6">
    <location>
        <begin position="296"/>
        <end position="314"/>
    </location>
</feature>
<evidence type="ECO:0000256" key="1">
    <source>
        <dbReference type="ARBA" id="ARBA00004651"/>
    </source>
</evidence>
<gene>
    <name evidence="7" type="ORF">RM445_13020</name>
</gene>
<feature type="transmembrane region" description="Helical" evidence="6">
    <location>
        <begin position="49"/>
        <end position="67"/>
    </location>
</feature>
<evidence type="ECO:0000256" key="5">
    <source>
        <dbReference type="ARBA" id="ARBA00023136"/>
    </source>
</evidence>
<comment type="caution">
    <text evidence="7">The sequence shown here is derived from an EMBL/GenBank/DDBJ whole genome shotgun (WGS) entry which is preliminary data.</text>
</comment>
<dbReference type="InterPro" id="IPR022791">
    <property type="entry name" value="L-PG_synthase/AglD"/>
</dbReference>
<evidence type="ECO:0000313" key="7">
    <source>
        <dbReference type="EMBL" id="MDT0350448.1"/>
    </source>
</evidence>
<reference evidence="8" key="1">
    <citation type="submission" date="2023-07" db="EMBL/GenBank/DDBJ databases">
        <title>30 novel species of actinomycetes from the DSMZ collection.</title>
        <authorList>
            <person name="Nouioui I."/>
        </authorList>
    </citation>
    <scope>NUCLEOTIDE SEQUENCE [LARGE SCALE GENOMIC DNA]</scope>
    <source>
        <strain evidence="8">DSM 45834</strain>
    </source>
</reference>
<feature type="transmembrane region" description="Helical" evidence="6">
    <location>
        <begin position="232"/>
        <end position="255"/>
    </location>
</feature>
<keyword evidence="3 6" id="KW-0812">Transmembrane</keyword>
<feature type="transmembrane region" description="Helical" evidence="6">
    <location>
        <begin position="267"/>
        <end position="289"/>
    </location>
</feature>
<evidence type="ECO:0000256" key="2">
    <source>
        <dbReference type="ARBA" id="ARBA00022475"/>
    </source>
</evidence>
<evidence type="ECO:0000256" key="3">
    <source>
        <dbReference type="ARBA" id="ARBA00022692"/>
    </source>
</evidence>
<proteinExistence type="predicted"/>
<keyword evidence="8" id="KW-1185">Reference proteome</keyword>
<feature type="transmembrane region" description="Helical" evidence="6">
    <location>
        <begin position="157"/>
        <end position="178"/>
    </location>
</feature>
<feature type="transmembrane region" description="Helical" evidence="6">
    <location>
        <begin position="126"/>
        <end position="151"/>
    </location>
</feature>
<keyword evidence="5 6" id="KW-0472">Membrane</keyword>
<organism evidence="7 8">
    <name type="scientific">Pseudonocardia charpentierae</name>
    <dbReference type="NCBI Taxonomy" id="3075545"/>
    <lineage>
        <taxon>Bacteria</taxon>
        <taxon>Bacillati</taxon>
        <taxon>Actinomycetota</taxon>
        <taxon>Actinomycetes</taxon>
        <taxon>Pseudonocardiales</taxon>
        <taxon>Pseudonocardiaceae</taxon>
        <taxon>Pseudonocardia</taxon>
    </lineage>
</organism>
<dbReference type="RefSeq" id="WP_311556480.1">
    <property type="nucleotide sequence ID" value="NZ_JAVREJ010000007.1"/>
</dbReference>